<sequence length="352" mass="40153">MENSIPTYQGKPTAYLDHNILDLLVKNPTLSFKEDLRQKYQILYSDENLKEIKRSGENGSLFLDVLHYLEAMHLKFALTTRFECTGDAMISITKPVDAFRNYCQNIEPVYEQLEKSTSQSLLKFYGGRNGDTFDDIKNEQIGAFDNLLSHLQTLVNVDEIQNLSPEINKHVSAYTSELKRSYDEALNQSSQALRKHATDESNYSGVNDYREKTGIGPVQLNNIEPPNVLQKIWVAHKDVDGYAGLNFTIEQFYGISLNPIYNREMYLFEKITSIYNVLNIVGYHPDSKMKKEERFTAAMSDAGHASIGSFADFVFSRDIAFVKKTRAAYEFLQAKAEVIEVTVNDVLQSIEE</sequence>
<proteinExistence type="predicted"/>
<comment type="caution">
    <text evidence="1">The sequence shown here is derived from an EMBL/GenBank/DDBJ whole genome shotgun (WGS) entry which is preliminary data.</text>
</comment>
<dbReference type="RefSeq" id="WP_261272560.1">
    <property type="nucleotide sequence ID" value="NZ_JAMTCC010000013.1"/>
</dbReference>
<accession>A0A9X2WUG0</accession>
<evidence type="ECO:0000313" key="1">
    <source>
        <dbReference type="EMBL" id="MCT7945625.1"/>
    </source>
</evidence>
<evidence type="ECO:0000313" key="2">
    <source>
        <dbReference type="Proteomes" id="UP001155604"/>
    </source>
</evidence>
<dbReference type="Proteomes" id="UP001155604">
    <property type="component" value="Unassembled WGS sequence"/>
</dbReference>
<dbReference type="AlphaFoldDB" id="A0A9X2WUG0"/>
<protein>
    <submittedName>
        <fullName evidence="1">Uncharacterized protein</fullName>
    </submittedName>
</protein>
<reference evidence="1" key="1">
    <citation type="journal article" date="2023" name="Int. J. Syst. Evol. Microbiol.">
        <title>&lt;i&gt;Shewanella septentrionalis&lt;/i&gt; sp. nov. and &lt;i&gt;Shewanella holmiensis&lt;/i&gt; sp. nov., isolated from Baltic Sea water and sediments.</title>
        <authorList>
            <person name="Martin-Rodriguez A.J."/>
            <person name="Thorell K."/>
            <person name="Joffre E."/>
            <person name="Jensie-Markopoulos S."/>
            <person name="Moore E.R.B."/>
            <person name="Sjoling A."/>
        </authorList>
    </citation>
    <scope>NUCLEOTIDE SEQUENCE</scope>
    <source>
        <strain evidence="1">SP1W3</strain>
    </source>
</reference>
<keyword evidence="2" id="KW-1185">Reference proteome</keyword>
<gene>
    <name evidence="1" type="ORF">NE536_09635</name>
</gene>
<organism evidence="1 2">
    <name type="scientific">Shewanella septentrionalis</name>
    <dbReference type="NCBI Taxonomy" id="2952223"/>
    <lineage>
        <taxon>Bacteria</taxon>
        <taxon>Pseudomonadati</taxon>
        <taxon>Pseudomonadota</taxon>
        <taxon>Gammaproteobacteria</taxon>
        <taxon>Alteromonadales</taxon>
        <taxon>Shewanellaceae</taxon>
        <taxon>Shewanella</taxon>
    </lineage>
</organism>
<dbReference type="EMBL" id="JAMTCC010000013">
    <property type="protein sequence ID" value="MCT7945625.1"/>
    <property type="molecule type" value="Genomic_DNA"/>
</dbReference>
<name>A0A9X2WUG0_9GAMM</name>